<evidence type="ECO:0000313" key="3">
    <source>
        <dbReference type="EMBL" id="EAY07608.1"/>
    </source>
</evidence>
<sequence>MNMGEKNFIGWLVNTKQYRCFAAIERQYLEDSFNFYGLRQKIPRFKECVAILRGADFNYEDQDLMHQTIRLYGLVHARYIGSCDGMHNMHGKYLAGHFQRCPRVLCNGCYCLPYGCSEVEGEGTLKMYCPNCGDVYDPEYPEWNNLDGAYWGPSYVHIITQQYEDMVPEAPPRQYVPRVFGFRLSQESNTRETQKLPYTL</sequence>
<dbReference type="FunCoup" id="A2EIC6">
    <property type="interactions" value="521"/>
</dbReference>
<dbReference type="AlphaFoldDB" id="A2EIC6"/>
<dbReference type="FunFam" id="2.20.25.20:FF:000001">
    <property type="entry name" value="Casein kinase II subunit beta"/>
    <property type="match status" value="1"/>
</dbReference>
<keyword evidence="4" id="KW-1185">Reference proteome</keyword>
<comment type="subunit">
    <text evidence="2">Tetramer of two alpha and two beta subunits.</text>
</comment>
<reference evidence="3" key="1">
    <citation type="submission" date="2006-10" db="EMBL/GenBank/DDBJ databases">
        <authorList>
            <person name="Amadeo P."/>
            <person name="Zhao Q."/>
            <person name="Wortman J."/>
            <person name="Fraser-Liggett C."/>
            <person name="Carlton J."/>
        </authorList>
    </citation>
    <scope>NUCLEOTIDE SEQUENCE</scope>
    <source>
        <strain evidence="3">G3</strain>
    </source>
</reference>
<dbReference type="InterPro" id="IPR000704">
    <property type="entry name" value="Casein_kinase_II_reg-sub"/>
</dbReference>
<dbReference type="GO" id="GO:0019887">
    <property type="term" value="F:protein kinase regulator activity"/>
    <property type="evidence" value="ECO:0000318"/>
    <property type="project" value="GO_Central"/>
</dbReference>
<dbReference type="InParanoid" id="A2EIC6"/>
<gene>
    <name evidence="3" type="ORF">TVAG_334200</name>
</gene>
<protein>
    <recommendedName>
        <fullName evidence="2">Casein kinase II subunit beta</fullName>
        <shortName evidence="2">CK II beta</shortName>
    </recommendedName>
</protein>
<dbReference type="Pfam" id="PF01214">
    <property type="entry name" value="CK_II_beta"/>
    <property type="match status" value="1"/>
</dbReference>
<dbReference type="STRING" id="5722.A2EIC6"/>
<dbReference type="KEGG" id="tva:4765501"/>
<dbReference type="EMBL" id="DS113396">
    <property type="protein sequence ID" value="EAY07608.1"/>
    <property type="molecule type" value="Genomic_DNA"/>
</dbReference>
<dbReference type="Proteomes" id="UP000001542">
    <property type="component" value="Unassembled WGS sequence"/>
</dbReference>
<dbReference type="GO" id="GO:0005737">
    <property type="term" value="C:cytoplasm"/>
    <property type="evidence" value="ECO:0000318"/>
    <property type="project" value="GO_Central"/>
</dbReference>
<dbReference type="eggNOG" id="KOG3092">
    <property type="taxonomic scope" value="Eukaryota"/>
</dbReference>
<evidence type="ECO:0000313" key="4">
    <source>
        <dbReference type="Proteomes" id="UP000001542"/>
    </source>
</evidence>
<name>A2EIC6_TRIV3</name>
<dbReference type="InterPro" id="IPR035991">
    <property type="entry name" value="Casein_kinase_II_beta-like"/>
</dbReference>
<dbReference type="PANTHER" id="PTHR11740">
    <property type="entry name" value="CASEIN KINASE II SUBUNIT BETA"/>
    <property type="match status" value="1"/>
</dbReference>
<dbReference type="Gene3D" id="1.10.1820.10">
    <property type="entry name" value="protein kinase ck2 holoenzyme, chain C, domain 1"/>
    <property type="match status" value="1"/>
</dbReference>
<organism evidence="3 4">
    <name type="scientific">Trichomonas vaginalis (strain ATCC PRA-98 / G3)</name>
    <dbReference type="NCBI Taxonomy" id="412133"/>
    <lineage>
        <taxon>Eukaryota</taxon>
        <taxon>Metamonada</taxon>
        <taxon>Parabasalia</taxon>
        <taxon>Trichomonadida</taxon>
        <taxon>Trichomonadidae</taxon>
        <taxon>Trichomonas</taxon>
    </lineage>
</organism>
<dbReference type="VEuPathDB" id="TrichDB:TVAG_334200"/>
<dbReference type="Gene3D" id="2.20.25.20">
    <property type="match status" value="1"/>
</dbReference>
<evidence type="ECO:0000256" key="2">
    <source>
        <dbReference type="RuleBase" id="RU361268"/>
    </source>
</evidence>
<dbReference type="GO" id="GO:0005956">
    <property type="term" value="C:protein kinase CK2 complex"/>
    <property type="evidence" value="ECO:0000318"/>
    <property type="project" value="GO_Central"/>
</dbReference>
<dbReference type="PANTHER" id="PTHR11740:SF0">
    <property type="entry name" value="CASEIN KINASE II SUBUNIT BETA"/>
    <property type="match status" value="1"/>
</dbReference>
<proteinExistence type="inferred from homology"/>
<dbReference type="PRINTS" id="PR00472">
    <property type="entry name" value="CASNKINASEII"/>
</dbReference>
<dbReference type="VEuPathDB" id="TrichDB:TVAGG3_0887800"/>
<reference evidence="3" key="2">
    <citation type="journal article" date="2007" name="Science">
        <title>Draft genome sequence of the sexually transmitted pathogen Trichomonas vaginalis.</title>
        <authorList>
            <person name="Carlton J.M."/>
            <person name="Hirt R.P."/>
            <person name="Silva J.C."/>
            <person name="Delcher A.L."/>
            <person name="Schatz M."/>
            <person name="Zhao Q."/>
            <person name="Wortman J.R."/>
            <person name="Bidwell S.L."/>
            <person name="Alsmark U.C.M."/>
            <person name="Besteiro S."/>
            <person name="Sicheritz-Ponten T."/>
            <person name="Noel C.J."/>
            <person name="Dacks J.B."/>
            <person name="Foster P.G."/>
            <person name="Simillion C."/>
            <person name="Van de Peer Y."/>
            <person name="Miranda-Saavedra D."/>
            <person name="Barton G.J."/>
            <person name="Westrop G.D."/>
            <person name="Mueller S."/>
            <person name="Dessi D."/>
            <person name="Fiori P.L."/>
            <person name="Ren Q."/>
            <person name="Paulsen I."/>
            <person name="Zhang H."/>
            <person name="Bastida-Corcuera F.D."/>
            <person name="Simoes-Barbosa A."/>
            <person name="Brown M.T."/>
            <person name="Hayes R.D."/>
            <person name="Mukherjee M."/>
            <person name="Okumura C.Y."/>
            <person name="Schneider R."/>
            <person name="Smith A.J."/>
            <person name="Vanacova S."/>
            <person name="Villalvazo M."/>
            <person name="Haas B.J."/>
            <person name="Pertea M."/>
            <person name="Feldblyum T.V."/>
            <person name="Utterback T.R."/>
            <person name="Shu C.L."/>
            <person name="Osoegawa K."/>
            <person name="de Jong P.J."/>
            <person name="Hrdy I."/>
            <person name="Horvathova L."/>
            <person name="Zubacova Z."/>
            <person name="Dolezal P."/>
            <person name="Malik S.B."/>
            <person name="Logsdon J.M. Jr."/>
            <person name="Henze K."/>
            <person name="Gupta A."/>
            <person name="Wang C.C."/>
            <person name="Dunne R.L."/>
            <person name="Upcroft J.A."/>
            <person name="Upcroft P."/>
            <person name="White O."/>
            <person name="Salzberg S.L."/>
            <person name="Tang P."/>
            <person name="Chiu C.-H."/>
            <person name="Lee Y.-S."/>
            <person name="Embley T.M."/>
            <person name="Coombs G.H."/>
            <person name="Mottram J.C."/>
            <person name="Tachezy J."/>
            <person name="Fraser-Liggett C.M."/>
            <person name="Johnson P.J."/>
        </authorList>
    </citation>
    <scope>NUCLEOTIDE SEQUENCE [LARGE SCALE GENOMIC DNA]</scope>
    <source>
        <strain evidence="3">G3</strain>
    </source>
</reference>
<dbReference type="InterPro" id="IPR016149">
    <property type="entry name" value="Casein_kin_II_reg-sub_N"/>
</dbReference>
<dbReference type="SUPFAM" id="SSF57798">
    <property type="entry name" value="Casein kinase II beta subunit"/>
    <property type="match status" value="1"/>
</dbReference>
<evidence type="ECO:0000256" key="1">
    <source>
        <dbReference type="ARBA" id="ARBA00006941"/>
    </source>
</evidence>
<dbReference type="SMART" id="SM01085">
    <property type="entry name" value="CK_II_beta"/>
    <property type="match status" value="1"/>
</dbReference>
<dbReference type="RefSeq" id="XP_001319831.1">
    <property type="nucleotide sequence ID" value="XM_001319796.1"/>
</dbReference>
<dbReference type="OrthoDB" id="3971593at2759"/>
<accession>A2EIC6</accession>
<comment type="similarity">
    <text evidence="1 2">Belongs to the casein kinase 2 subunit beta family.</text>
</comment>
<dbReference type="SMR" id="A2EIC6"/>